<reference evidence="1 2" key="1">
    <citation type="submission" date="2015-10" db="EMBL/GenBank/DDBJ databases">
        <title>Conservation of the essential genome among Caulobacter and Brevundimonas species.</title>
        <authorList>
            <person name="Scott D."/>
            <person name="Ely B."/>
        </authorList>
    </citation>
    <scope>NUCLEOTIDE SEQUENCE [LARGE SCALE GENOMIC DNA]</scope>
    <source>
        <strain evidence="1 2">CB4</strain>
        <plasmid evidence="2">CB4 Plasmid</plasmid>
    </source>
</reference>
<protein>
    <recommendedName>
        <fullName evidence="3">DUF4062 domain-containing protein</fullName>
    </recommendedName>
</protein>
<organism evidence="1 2">
    <name type="scientific">Caulobacter henricii</name>
    <dbReference type="NCBI Taxonomy" id="69395"/>
    <lineage>
        <taxon>Bacteria</taxon>
        <taxon>Pseudomonadati</taxon>
        <taxon>Pseudomonadota</taxon>
        <taxon>Alphaproteobacteria</taxon>
        <taxon>Caulobacterales</taxon>
        <taxon>Caulobacteraceae</taxon>
        <taxon>Caulobacter</taxon>
    </lineage>
</organism>
<evidence type="ECO:0000313" key="2">
    <source>
        <dbReference type="Proteomes" id="UP000056905"/>
    </source>
</evidence>
<accession>A0A0P0P4K1</accession>
<evidence type="ECO:0000313" key="1">
    <source>
        <dbReference type="EMBL" id="ALL15430.1"/>
    </source>
</evidence>
<dbReference type="AlphaFoldDB" id="A0A0P0P4K1"/>
<name>A0A0P0P4K1_9CAUL</name>
<geneLocation type="plasmid" evidence="2">
    <name>CB4 Plasmid</name>
</geneLocation>
<dbReference type="OrthoDB" id="9784936at2"/>
<proteinExistence type="predicted"/>
<evidence type="ECO:0008006" key="3">
    <source>
        <dbReference type="Google" id="ProtNLM"/>
    </source>
</evidence>
<dbReference type="KEGG" id="chq:AQ619_18250"/>
<dbReference type="RefSeq" id="WP_062151927.1">
    <property type="nucleotide sequence ID" value="NZ_CP013003.1"/>
</dbReference>
<keyword evidence="1" id="KW-0614">Plasmid</keyword>
<dbReference type="Proteomes" id="UP000056905">
    <property type="component" value="Plasmid pCB4"/>
</dbReference>
<keyword evidence="2" id="KW-1185">Reference proteome</keyword>
<sequence length="525" mass="57207">MAYAAKVLEVMIASPGDVIAERQVIREVLNDWNVLHGRTRKAMLVPVGWETHSAPELAGRAQQMINDRLLVHCDLLVGIFWTRLGSDTGVAASGTVEEIEEHIKAGKPAMLYFSRAPIRPDILVPEQFAKLKEFETWAMSKGLVAEFHSVEDFRDQFRRGLELNLRDNAHLAGELAPVPPEDTVPPTGKRRITLSDEAVKLLVAAADTDEGMILTHRSFGGATIKAGRVDLLGDDRSARASARWLAAIEELDGYGMVEATSAKREIFRLLHAGWQAAASLAAEDLLAPEPVGPDLRQPLQDLWTSTQNNRVANNPPCLVSQPSAYIYLVPADALAGPRIDLGKVQAHRGLLAPETEPHVVANQDNTQWWAHGPTRRIGELPNAEADWSARLLRPGVVEQLFTLGRAVEDDEDILVDGAVLEHRIVDTIDRGLQLLDRIGLAGPVLVAMSFYELGPIRIAGLGRVGRFRAPSVGTTPVLLPRGTTQSGDLLHDAFDALWLAAGFAEGSPSFTNSGRWAGYADVVDD</sequence>
<dbReference type="EMBL" id="CP013003">
    <property type="protein sequence ID" value="ALL15430.1"/>
    <property type="molecule type" value="Genomic_DNA"/>
</dbReference>
<gene>
    <name evidence="1" type="ORF">AQ619_18250</name>
</gene>